<gene>
    <name evidence="1" type="ORF">IFM89_006615</name>
</gene>
<evidence type="ECO:0000313" key="2">
    <source>
        <dbReference type="Proteomes" id="UP000631114"/>
    </source>
</evidence>
<evidence type="ECO:0000313" key="1">
    <source>
        <dbReference type="EMBL" id="KAF9613256.1"/>
    </source>
</evidence>
<protein>
    <submittedName>
        <fullName evidence="1">Uncharacterized protein</fullName>
    </submittedName>
</protein>
<dbReference type="Proteomes" id="UP000631114">
    <property type="component" value="Unassembled WGS sequence"/>
</dbReference>
<reference evidence="1 2" key="1">
    <citation type="submission" date="2020-10" db="EMBL/GenBank/DDBJ databases">
        <title>The Coptis chinensis genome and diversification of protoberbering-type alkaloids.</title>
        <authorList>
            <person name="Wang B."/>
            <person name="Shu S."/>
            <person name="Song C."/>
            <person name="Liu Y."/>
        </authorList>
    </citation>
    <scope>NUCLEOTIDE SEQUENCE [LARGE SCALE GENOMIC DNA]</scope>
    <source>
        <strain evidence="1">HL-2020</strain>
        <tissue evidence="1">Leaf</tissue>
    </source>
</reference>
<dbReference type="AlphaFoldDB" id="A0A835M780"/>
<organism evidence="1 2">
    <name type="scientific">Coptis chinensis</name>
    <dbReference type="NCBI Taxonomy" id="261450"/>
    <lineage>
        <taxon>Eukaryota</taxon>
        <taxon>Viridiplantae</taxon>
        <taxon>Streptophyta</taxon>
        <taxon>Embryophyta</taxon>
        <taxon>Tracheophyta</taxon>
        <taxon>Spermatophyta</taxon>
        <taxon>Magnoliopsida</taxon>
        <taxon>Ranunculales</taxon>
        <taxon>Ranunculaceae</taxon>
        <taxon>Coptidoideae</taxon>
        <taxon>Coptis</taxon>
    </lineage>
</organism>
<dbReference type="OrthoDB" id="1931998at2759"/>
<sequence>MQFSQYSTTPMNRWNKVDKQYHTNECDASSEKMLDFFVFILNWPARNQWEHLTLSRINLKGKMSQSCISMALYDYYSIRNYTRKLVLHTRDSNSDIVGAASAGLACNQKI</sequence>
<comment type="caution">
    <text evidence="1">The sequence shown here is derived from an EMBL/GenBank/DDBJ whole genome shotgun (WGS) entry which is preliminary data.</text>
</comment>
<accession>A0A835M780</accession>
<proteinExistence type="predicted"/>
<dbReference type="EMBL" id="JADFTS010000003">
    <property type="protein sequence ID" value="KAF9613256.1"/>
    <property type="molecule type" value="Genomic_DNA"/>
</dbReference>
<keyword evidence="2" id="KW-1185">Reference proteome</keyword>
<name>A0A835M780_9MAGN</name>